<dbReference type="AlphaFoldDB" id="A0A366FNA8"/>
<feature type="region of interest" description="Disordered" evidence="1">
    <location>
        <begin position="1"/>
        <end position="26"/>
    </location>
</feature>
<dbReference type="Gene3D" id="1.10.1470.10">
    <property type="entry name" value="YjbJ"/>
    <property type="match status" value="1"/>
</dbReference>
<keyword evidence="3" id="KW-1185">Reference proteome</keyword>
<gene>
    <name evidence="2" type="ORF">DFR50_106146</name>
</gene>
<name>A0A366FNA8_9HYPH</name>
<sequence length="150" mass="15242">MNRDSLEGNVRSVAGQGEKMFGQAVGDRTTTAQGVVDDVAGKARSALGSAKEAVGDGADAISAIDLSSLRDEISKLAQKVSDLAQNQISAGRDQVVGAMGAAGDSLSQSAAQAQDKFVAIEGDVESRIKKNPWAAVAIAALIGLLIGKMS</sequence>
<evidence type="ECO:0000313" key="2">
    <source>
        <dbReference type="EMBL" id="RBP16184.1"/>
    </source>
</evidence>
<evidence type="ECO:0000313" key="3">
    <source>
        <dbReference type="Proteomes" id="UP000253529"/>
    </source>
</evidence>
<dbReference type="SUPFAM" id="SSF69047">
    <property type="entry name" value="Hypothetical protein YjbJ"/>
    <property type="match status" value="1"/>
</dbReference>
<dbReference type="PANTHER" id="PTHR35893">
    <property type="entry name" value="INNER MEMBRANE PROTEIN-RELATED"/>
    <property type="match status" value="1"/>
</dbReference>
<protein>
    <submittedName>
        <fullName evidence="2">ElaB/YqjD/DUF883 family membrane-anchored ribosome-binding protein</fullName>
    </submittedName>
</protein>
<dbReference type="GO" id="GO:0043022">
    <property type="term" value="F:ribosome binding"/>
    <property type="evidence" value="ECO:0007669"/>
    <property type="project" value="InterPro"/>
</dbReference>
<accession>A0A366FNA8</accession>
<dbReference type="PANTHER" id="PTHR35893:SF3">
    <property type="entry name" value="INNER MEMBRANE PROTEIN"/>
    <property type="match status" value="1"/>
</dbReference>
<dbReference type="InterPro" id="IPR010279">
    <property type="entry name" value="YqjD/ElaB"/>
</dbReference>
<dbReference type="InterPro" id="IPR036629">
    <property type="entry name" value="YjbJ_sf"/>
</dbReference>
<proteinExistence type="predicted"/>
<evidence type="ECO:0000256" key="1">
    <source>
        <dbReference type="SAM" id="MobiDB-lite"/>
    </source>
</evidence>
<dbReference type="EMBL" id="QNRK01000006">
    <property type="protein sequence ID" value="RBP16184.1"/>
    <property type="molecule type" value="Genomic_DNA"/>
</dbReference>
<reference evidence="2 3" key="1">
    <citation type="submission" date="2018-06" db="EMBL/GenBank/DDBJ databases">
        <title>Genomic Encyclopedia of Type Strains, Phase IV (KMG-IV): sequencing the most valuable type-strain genomes for metagenomic binning, comparative biology and taxonomic classification.</title>
        <authorList>
            <person name="Goeker M."/>
        </authorList>
    </citation>
    <scope>NUCLEOTIDE SEQUENCE [LARGE SCALE GENOMIC DNA]</scope>
    <source>
        <strain evidence="2 3">DSM 24875</strain>
    </source>
</reference>
<comment type="caution">
    <text evidence="2">The sequence shown here is derived from an EMBL/GenBank/DDBJ whole genome shotgun (WGS) entry which is preliminary data.</text>
</comment>
<organism evidence="2 3">
    <name type="scientific">Roseiarcus fermentans</name>
    <dbReference type="NCBI Taxonomy" id="1473586"/>
    <lineage>
        <taxon>Bacteria</taxon>
        <taxon>Pseudomonadati</taxon>
        <taxon>Pseudomonadota</taxon>
        <taxon>Alphaproteobacteria</taxon>
        <taxon>Hyphomicrobiales</taxon>
        <taxon>Roseiarcaceae</taxon>
        <taxon>Roseiarcus</taxon>
    </lineage>
</organism>
<dbReference type="Proteomes" id="UP000253529">
    <property type="component" value="Unassembled WGS sequence"/>
</dbReference>